<accession>A0A4Y5SR85</accession>
<dbReference type="AlphaFoldDB" id="A0A4Z1BLD6"/>
<evidence type="ECO:0000313" key="4">
    <source>
        <dbReference type="Proteomes" id="UP000297972"/>
    </source>
</evidence>
<sequence>MTTVYFSGGKTAEVEDVRGENPRTFNIPVSSYSAFAEAMIAKQTLKFSEHGETYLFKQMHVNQGTAILQVSRR</sequence>
<dbReference type="RefSeq" id="WP_135819386.1">
    <property type="nucleotide sequence ID" value="NZ_CP040761.1"/>
</dbReference>
<dbReference type="OrthoDB" id="9891798at2"/>
<dbReference type="Proteomes" id="UP000297972">
    <property type="component" value="Unassembled WGS sequence"/>
</dbReference>
<protein>
    <submittedName>
        <fullName evidence="2">Uncharacterized protein</fullName>
    </submittedName>
</protein>
<geneLocation type="plasmid" evidence="1 3">
    <name>unnamed5</name>
</geneLocation>
<evidence type="ECO:0000313" key="2">
    <source>
        <dbReference type="EMBL" id="TGN37678.1"/>
    </source>
</evidence>
<evidence type="ECO:0000313" key="1">
    <source>
        <dbReference type="EMBL" id="QDA36012.1"/>
    </source>
</evidence>
<proteinExistence type="predicted"/>
<keyword evidence="4" id="KW-1185">Reference proteome</keyword>
<keyword evidence="1" id="KW-0614">Plasmid</keyword>
<reference evidence="2 4" key="1">
    <citation type="submission" date="2019-03" db="EMBL/GenBank/DDBJ databases">
        <authorList>
            <person name="Li J."/>
        </authorList>
    </citation>
    <scope>NUCLEOTIDE SEQUENCE [LARGE SCALE GENOMIC DNA]</scope>
    <source>
        <strain evidence="2 4">3058</strain>
    </source>
</reference>
<gene>
    <name evidence="1" type="ORF">E4191_17885</name>
    <name evidence="2" type="ORF">E4L95_22365</name>
</gene>
<dbReference type="EMBL" id="CP040761">
    <property type="protein sequence ID" value="QDA36012.1"/>
    <property type="molecule type" value="Genomic_DNA"/>
</dbReference>
<reference evidence="3" key="2">
    <citation type="submission" date="2019-05" db="EMBL/GenBank/DDBJ databases">
        <title>Tamlana fucoidanivorans sp. nov., isolated from the surface of algae collected from Fujian province in China.</title>
        <authorList>
            <person name="Li J."/>
        </authorList>
    </citation>
    <scope>NUCLEOTIDE SEQUENCE [LARGE SCALE GENOMIC DNA]</scope>
    <source>
        <strain evidence="3">2251</strain>
        <plasmid evidence="3">unnamed5</plasmid>
    </source>
</reference>
<dbReference type="KEGG" id="plia:E4191_17885"/>
<reference evidence="1" key="3">
    <citation type="journal article" date="2020" name="Int. J. Syst. Evol. Microbiol.">
        <title>Paracoccus liaowanqingii sp. nov., isolated from Tibetan antelope (Pantholops hodgsonii).</title>
        <authorList>
            <person name="Li J."/>
            <person name="Lu S."/>
            <person name="Jin D."/>
            <person name="Yang J."/>
            <person name="Lai X.H."/>
            <person name="Huang Y."/>
            <person name="Tian Z."/>
            <person name="Dong K."/>
            <person name="Zhang S."/>
            <person name="Lei W."/>
            <person name="Pu J."/>
            <person name="Zhang G."/>
            <person name="Wu X."/>
            <person name="Huang Y."/>
            <person name="Ren Z."/>
            <person name="Wang S."/>
            <person name="Xu J."/>
        </authorList>
    </citation>
    <scope>NUCLEOTIDE SEQUENCE</scope>
    <source>
        <strain evidence="1">2251</strain>
    </source>
</reference>
<name>A0A4Z1BLD6_9RHOB</name>
<dbReference type="EMBL" id="SRPG01000475">
    <property type="protein sequence ID" value="TGN37678.1"/>
    <property type="molecule type" value="Genomic_DNA"/>
</dbReference>
<dbReference type="Proteomes" id="UP000296374">
    <property type="component" value="Plasmid unnamed5"/>
</dbReference>
<evidence type="ECO:0000313" key="3">
    <source>
        <dbReference type="Proteomes" id="UP000296374"/>
    </source>
</evidence>
<accession>A0A4Z1BLD6</accession>
<organism evidence="2 4">
    <name type="scientific">Paracoccus liaowanqingii</name>
    <dbReference type="NCBI Taxonomy" id="2560053"/>
    <lineage>
        <taxon>Bacteria</taxon>
        <taxon>Pseudomonadati</taxon>
        <taxon>Pseudomonadota</taxon>
        <taxon>Alphaproteobacteria</taxon>
        <taxon>Rhodobacterales</taxon>
        <taxon>Paracoccaceae</taxon>
        <taxon>Paracoccus</taxon>
    </lineage>
</organism>